<dbReference type="EMBL" id="CP061539">
    <property type="protein sequence ID" value="QNV37873.1"/>
    <property type="molecule type" value="Genomic_DNA"/>
</dbReference>
<dbReference type="Pfam" id="PF19291">
    <property type="entry name" value="TREH_N"/>
    <property type="match status" value="1"/>
</dbReference>
<organism evidence="3 4">
    <name type="scientific">Rothia terrae</name>
    <dbReference type="NCBI Taxonomy" id="396015"/>
    <lineage>
        <taxon>Bacteria</taxon>
        <taxon>Bacillati</taxon>
        <taxon>Actinomycetota</taxon>
        <taxon>Actinomycetes</taxon>
        <taxon>Micrococcales</taxon>
        <taxon>Micrococcaceae</taxon>
        <taxon>Rothia</taxon>
    </lineage>
</organism>
<evidence type="ECO:0000313" key="4">
    <source>
        <dbReference type="Proteomes" id="UP000516404"/>
    </source>
</evidence>
<evidence type="ECO:0000259" key="1">
    <source>
        <dbReference type="Pfam" id="PF00723"/>
    </source>
</evidence>
<feature type="domain" description="GH15-like" evidence="1">
    <location>
        <begin position="334"/>
        <end position="658"/>
    </location>
</feature>
<dbReference type="InterPro" id="IPR045582">
    <property type="entry name" value="Trehalase-like_N"/>
</dbReference>
<proteinExistence type="predicted"/>
<dbReference type="Gene3D" id="1.50.10.10">
    <property type="match status" value="1"/>
</dbReference>
<keyword evidence="3" id="KW-0378">Hydrolase</keyword>
<dbReference type="GeneID" id="96622748"/>
<dbReference type="SUPFAM" id="SSF48208">
    <property type="entry name" value="Six-hairpin glycosidases"/>
    <property type="match status" value="1"/>
</dbReference>
<dbReference type="Pfam" id="PF00723">
    <property type="entry name" value="Glyco_hydro_15"/>
    <property type="match status" value="1"/>
</dbReference>
<sequence length="699" mass="77213">MASYIEDYALLSDMNTGALVSRAGSIDWFCAPRFDSGAVFAALLGERDNGRWLLAPLESMNPTPVEEIRIERSYRENTFVLQTVWSVGDASVRVTDFMPLAAGTSIVRNVEGLTGEVTMYNEIAMRFDNGKTQPWVTRYDGAPDANGNTNPEESMLVGMAGPHALVFRGDAMPDGEPDQHAGTFTVTAGQNYVFTLSYFASNQNPPAPIDYPTALNYAQEQWREWSGLYVDEVPETPEAPAEVPAVEENTHYGDGEDVDTNRIAQVEAPATDVSVDSNSIAVTREVETEVLEPSTNTTSFEIDAATYEEFAQTSVNPIVEQEEDDAAFEAELREARLRSLLVLRAMISRETGGLVASVTTSLPEVLGGKRNWDHRFAWLRDVAMAMDVTLAHGHERETAQLRNWLLRALANNPYNLHAVYGVAGEKDDLDRRLALAGYEGAQPVRSGNGSHSYFQGDALGQVLATFANLRRHGVGEDHLSWPLQQALLNSAVEKIGSEDRSIWEMAGEPHIFTHSQAMLWAAFDAGVTAVTEHGMTGDAQAWAEARDRVAEEILERGYNEELNSFVQTYDGVHVDASLLQLAQIGFVAWDDPRMVGTVERIEDELMHESGLIYRYINRDSIDGFEGQDNPHFGASLWLAEQYLRSGRAEDGKRVLRTVLALSNDLGLLSASYDFEAQRMTGNFPHIIPHIALIRAVEAV</sequence>
<dbReference type="InterPro" id="IPR012341">
    <property type="entry name" value="6hp_glycosidase-like_sf"/>
</dbReference>
<dbReference type="InterPro" id="IPR008928">
    <property type="entry name" value="6-hairpin_glycosidase_sf"/>
</dbReference>
<dbReference type="AlphaFoldDB" id="A0A7H2BDX7"/>
<dbReference type="PANTHER" id="PTHR31616:SF0">
    <property type="entry name" value="GLUCAN 1,4-ALPHA-GLUCOSIDASE"/>
    <property type="match status" value="1"/>
</dbReference>
<accession>A0A7H2BDX7</accession>
<gene>
    <name evidence="3" type="ORF">IDM49_00740</name>
</gene>
<feature type="domain" description="Trehalase-like N-terminal" evidence="2">
    <location>
        <begin position="2"/>
        <end position="133"/>
    </location>
</feature>
<dbReference type="PANTHER" id="PTHR31616">
    <property type="entry name" value="TREHALASE"/>
    <property type="match status" value="1"/>
</dbReference>
<reference evidence="3 4" key="1">
    <citation type="submission" date="2020-09" db="EMBL/GenBank/DDBJ databases">
        <title>Investigation of environmental microbes.</title>
        <authorList>
            <person name="Ou Y."/>
            <person name="Kang Q."/>
        </authorList>
    </citation>
    <scope>NUCLEOTIDE SEQUENCE [LARGE SCALE GENOMIC DNA]</scope>
    <source>
        <strain evidence="3 4">KJZ-14</strain>
    </source>
</reference>
<name>A0A7H2BDX7_9MICC</name>
<dbReference type="GO" id="GO:0005975">
    <property type="term" value="P:carbohydrate metabolic process"/>
    <property type="evidence" value="ECO:0007669"/>
    <property type="project" value="InterPro"/>
</dbReference>
<dbReference type="RefSeq" id="WP_190724675.1">
    <property type="nucleotide sequence ID" value="NZ_CP061539.1"/>
</dbReference>
<protein>
    <submittedName>
        <fullName evidence="3">Glycoside hydrolase family 15 protein</fullName>
    </submittedName>
</protein>
<keyword evidence="4" id="KW-1185">Reference proteome</keyword>
<dbReference type="Proteomes" id="UP000516404">
    <property type="component" value="Chromosome"/>
</dbReference>
<dbReference type="InterPro" id="IPR011613">
    <property type="entry name" value="GH15-like"/>
</dbReference>
<dbReference type="KEGG" id="rter:IDM49_00740"/>
<evidence type="ECO:0000313" key="3">
    <source>
        <dbReference type="EMBL" id="QNV37873.1"/>
    </source>
</evidence>
<dbReference type="GO" id="GO:0004553">
    <property type="term" value="F:hydrolase activity, hydrolyzing O-glycosyl compounds"/>
    <property type="evidence" value="ECO:0007669"/>
    <property type="project" value="UniProtKB-ARBA"/>
</dbReference>
<evidence type="ECO:0000259" key="2">
    <source>
        <dbReference type="Pfam" id="PF19291"/>
    </source>
</evidence>